<keyword evidence="6 7" id="KW-0472">Membrane</keyword>
<dbReference type="AlphaFoldDB" id="A0A1M6GND7"/>
<reference evidence="8 9" key="1">
    <citation type="submission" date="2016-11" db="EMBL/GenBank/DDBJ databases">
        <authorList>
            <person name="Jaros S."/>
            <person name="Januszkiewicz K."/>
            <person name="Wedrychowicz H."/>
        </authorList>
    </citation>
    <scope>NUCLEOTIDE SEQUENCE [LARGE SCALE GENOMIC DNA]</scope>
    <source>
        <strain evidence="8 9">DSM 21864</strain>
    </source>
</reference>
<comment type="similarity">
    <text evidence="2">Belongs to the chromate ion transporter (CHR) (TC 2.A.51) family.</text>
</comment>
<dbReference type="GO" id="GO:0005886">
    <property type="term" value="C:plasma membrane"/>
    <property type="evidence" value="ECO:0007669"/>
    <property type="project" value="UniProtKB-SubCell"/>
</dbReference>
<evidence type="ECO:0000313" key="8">
    <source>
        <dbReference type="EMBL" id="SHJ11376.1"/>
    </source>
</evidence>
<dbReference type="Proteomes" id="UP000184080">
    <property type="component" value="Unassembled WGS sequence"/>
</dbReference>
<dbReference type="GO" id="GO:0015109">
    <property type="term" value="F:chromate transmembrane transporter activity"/>
    <property type="evidence" value="ECO:0007669"/>
    <property type="project" value="InterPro"/>
</dbReference>
<sequence length="174" mass="19085">MNLYLKLFLTFFKIGLFSFGGGYAMLPLIKEEVVVKNLWLSLGEFTDIIAISQVTPGPIAINSATYIGYTATNSVWGSALATLGVSLPSFIIMTLISMFFVKFKENKYVEYAFKGIRPTVIGLIAAAALLLINKSIFIDYKSIILFLGVFIASLKKVDPILLIVIVGILGVILY</sequence>
<dbReference type="Pfam" id="PF02417">
    <property type="entry name" value="Chromate_transp"/>
    <property type="match status" value="1"/>
</dbReference>
<feature type="transmembrane region" description="Helical" evidence="7">
    <location>
        <begin position="7"/>
        <end position="29"/>
    </location>
</feature>
<evidence type="ECO:0000256" key="7">
    <source>
        <dbReference type="SAM" id="Phobius"/>
    </source>
</evidence>
<evidence type="ECO:0000256" key="3">
    <source>
        <dbReference type="ARBA" id="ARBA00022475"/>
    </source>
</evidence>
<keyword evidence="9" id="KW-1185">Reference proteome</keyword>
<feature type="transmembrane region" description="Helical" evidence="7">
    <location>
        <begin position="120"/>
        <end position="137"/>
    </location>
</feature>
<accession>A0A1M6GND7</accession>
<dbReference type="PANTHER" id="PTHR43663">
    <property type="entry name" value="CHROMATE TRANSPORT PROTEIN-RELATED"/>
    <property type="match status" value="1"/>
</dbReference>
<evidence type="ECO:0000256" key="1">
    <source>
        <dbReference type="ARBA" id="ARBA00004651"/>
    </source>
</evidence>
<protein>
    <submittedName>
        <fullName evidence="8">Chromate transporter</fullName>
    </submittedName>
</protein>
<evidence type="ECO:0000256" key="2">
    <source>
        <dbReference type="ARBA" id="ARBA00005262"/>
    </source>
</evidence>
<feature type="transmembrane region" description="Helical" evidence="7">
    <location>
        <begin position="75"/>
        <end position="100"/>
    </location>
</feature>
<name>A0A1M6GND7_9CLOT</name>
<evidence type="ECO:0000256" key="4">
    <source>
        <dbReference type="ARBA" id="ARBA00022692"/>
    </source>
</evidence>
<proteinExistence type="inferred from homology"/>
<evidence type="ECO:0000313" key="9">
    <source>
        <dbReference type="Proteomes" id="UP000184080"/>
    </source>
</evidence>
<keyword evidence="4 7" id="KW-0812">Transmembrane</keyword>
<dbReference type="PANTHER" id="PTHR43663:SF1">
    <property type="entry name" value="CHROMATE TRANSPORTER"/>
    <property type="match status" value="1"/>
</dbReference>
<evidence type="ECO:0000256" key="6">
    <source>
        <dbReference type="ARBA" id="ARBA00023136"/>
    </source>
</evidence>
<dbReference type="RefSeq" id="WP_073006406.1">
    <property type="nucleotide sequence ID" value="NZ_FQZO01000003.1"/>
</dbReference>
<comment type="subcellular location">
    <subcellularLocation>
        <location evidence="1">Cell membrane</location>
        <topology evidence="1">Multi-pass membrane protein</topology>
    </subcellularLocation>
</comment>
<gene>
    <name evidence="8" type="ORF">SAMN05444401_2177</name>
</gene>
<dbReference type="InterPro" id="IPR003370">
    <property type="entry name" value="Chromate_transpt"/>
</dbReference>
<dbReference type="InterPro" id="IPR052518">
    <property type="entry name" value="CHR_Transporter"/>
</dbReference>
<feature type="transmembrane region" description="Helical" evidence="7">
    <location>
        <begin position="143"/>
        <end position="173"/>
    </location>
</feature>
<evidence type="ECO:0000256" key="5">
    <source>
        <dbReference type="ARBA" id="ARBA00022989"/>
    </source>
</evidence>
<dbReference type="OrthoDB" id="9788907at2"/>
<organism evidence="8 9">
    <name type="scientific">Clostridium amylolyticum</name>
    <dbReference type="NCBI Taxonomy" id="1121298"/>
    <lineage>
        <taxon>Bacteria</taxon>
        <taxon>Bacillati</taxon>
        <taxon>Bacillota</taxon>
        <taxon>Clostridia</taxon>
        <taxon>Eubacteriales</taxon>
        <taxon>Clostridiaceae</taxon>
        <taxon>Clostridium</taxon>
    </lineage>
</organism>
<dbReference type="STRING" id="1121298.SAMN05444401_2177"/>
<dbReference type="EMBL" id="FQZO01000003">
    <property type="protein sequence ID" value="SHJ11376.1"/>
    <property type="molecule type" value="Genomic_DNA"/>
</dbReference>
<keyword evidence="5 7" id="KW-1133">Transmembrane helix</keyword>
<keyword evidence="3" id="KW-1003">Cell membrane</keyword>